<dbReference type="Proteomes" id="UP000230605">
    <property type="component" value="Chromosome 7"/>
</dbReference>
<reference evidence="2 3" key="1">
    <citation type="submission" date="2015-10" db="EMBL/GenBank/DDBJ databases">
        <title>The cercosporin biosynthetic gene cluster was horizontally transferred to several fungal lineages and shown to be expanded in Cercospora beticola based on microsynteny with recipient genomes.</title>
        <authorList>
            <person name="De Jonge R."/>
            <person name="Ebert M.K."/>
            <person name="Suttle J.C."/>
            <person name="Jurick Ii W.M."/>
            <person name="Secor G.A."/>
            <person name="Thomma B.P."/>
            <person name="Van De Peer Y."/>
            <person name="Bolton M.D."/>
        </authorList>
    </citation>
    <scope>NUCLEOTIDE SEQUENCE [LARGE SCALE GENOMIC DNA]</scope>
    <source>
        <strain evidence="2 3">09-40</strain>
    </source>
</reference>
<feature type="region of interest" description="Disordered" evidence="1">
    <location>
        <begin position="1"/>
        <end position="51"/>
    </location>
</feature>
<evidence type="ECO:0000313" key="2">
    <source>
        <dbReference type="EMBL" id="PIA92295.1"/>
    </source>
</evidence>
<sequence>MAKIVDSRGTIRIRMEPNLPSTPLADNCPETNSNARSGPSQSSSSRARTSKIRQQSSFDLNEYENQMSQLLQHLNQTILRLFYDLDLDVNLGAIVWGALPDATERLMQLCLGRQHNEITRQLREAHLLTAYDQLRALVAAFVMHSIFNVDLLSQPRFTQCLILSLPAEFNTLSLLCSMFSRNAHEREATREHARLLITNALSNDINDARSGTITAHITGLHEALTTTLEPCLQRLVTIAETMNGNTNRSSGKPWSSHLSNSLHQFLVDAVGLKVALTVADHSFHWADYRSPVDLTSMASKHFLAYPGKHQVALTVFPGLSVRLSHGENSGDAVKQKVVTTTQIISCHEAD</sequence>
<evidence type="ECO:0000313" key="3">
    <source>
        <dbReference type="Proteomes" id="UP000230605"/>
    </source>
</evidence>
<evidence type="ECO:0000256" key="1">
    <source>
        <dbReference type="SAM" id="MobiDB-lite"/>
    </source>
</evidence>
<dbReference type="OrthoDB" id="10550129at2759"/>
<accession>A0A2G5HIG2</accession>
<feature type="compositionally biased region" description="Low complexity" evidence="1">
    <location>
        <begin position="33"/>
        <end position="47"/>
    </location>
</feature>
<protein>
    <submittedName>
        <fullName evidence="2">Uncharacterized protein</fullName>
    </submittedName>
</protein>
<organism evidence="2 3">
    <name type="scientific">Cercospora beticola</name>
    <name type="common">Sugarbeet leaf spot fungus</name>
    <dbReference type="NCBI Taxonomy" id="122368"/>
    <lineage>
        <taxon>Eukaryota</taxon>
        <taxon>Fungi</taxon>
        <taxon>Dikarya</taxon>
        <taxon>Ascomycota</taxon>
        <taxon>Pezizomycotina</taxon>
        <taxon>Dothideomycetes</taxon>
        <taxon>Dothideomycetidae</taxon>
        <taxon>Mycosphaerellales</taxon>
        <taxon>Mycosphaerellaceae</taxon>
        <taxon>Cercospora</taxon>
    </lineage>
</organism>
<dbReference type="AlphaFoldDB" id="A0A2G5HIG2"/>
<name>A0A2G5HIG2_CERBT</name>
<comment type="caution">
    <text evidence="2">The sequence shown here is derived from an EMBL/GenBank/DDBJ whole genome shotgun (WGS) entry which is preliminary data.</text>
</comment>
<proteinExistence type="predicted"/>
<dbReference type="EMBL" id="LKMD01000106">
    <property type="protein sequence ID" value="PIA92295.1"/>
    <property type="molecule type" value="Genomic_DNA"/>
</dbReference>
<gene>
    <name evidence="2" type="ORF">CB0940_09182</name>
</gene>